<dbReference type="CDD" id="cd00405">
    <property type="entry name" value="PRAI"/>
    <property type="match status" value="1"/>
</dbReference>
<comment type="catalytic activity">
    <reaction evidence="1 8">
        <text>N-(5-phospho-beta-D-ribosyl)anthranilate = 1-(2-carboxyphenylamino)-1-deoxy-D-ribulose 5-phosphate</text>
        <dbReference type="Rhea" id="RHEA:21540"/>
        <dbReference type="ChEBI" id="CHEBI:18277"/>
        <dbReference type="ChEBI" id="CHEBI:58613"/>
        <dbReference type="EC" id="5.3.1.24"/>
    </reaction>
</comment>
<keyword evidence="5 8" id="KW-0822">Tryptophan biosynthesis</keyword>
<evidence type="ECO:0000256" key="6">
    <source>
        <dbReference type="ARBA" id="ARBA00023141"/>
    </source>
</evidence>
<dbReference type="EMBL" id="JFZT01000039">
    <property type="protein sequence ID" value="EZQ06842.1"/>
    <property type="molecule type" value="Genomic_DNA"/>
</dbReference>
<evidence type="ECO:0000256" key="8">
    <source>
        <dbReference type="HAMAP-Rule" id="MF_00135"/>
    </source>
</evidence>
<dbReference type="HAMAP" id="MF_00135">
    <property type="entry name" value="PRAI"/>
    <property type="match status" value="1"/>
</dbReference>
<evidence type="ECO:0000256" key="3">
    <source>
        <dbReference type="ARBA" id="ARBA00007571"/>
    </source>
</evidence>
<dbReference type="STRING" id="1160895.CM19_05575"/>
<dbReference type="InterPro" id="IPR044643">
    <property type="entry name" value="TrpF_fam"/>
</dbReference>
<dbReference type="PANTHER" id="PTHR42894">
    <property type="entry name" value="N-(5'-PHOSPHORIBOSYL)ANTHRANILATE ISOMERASE"/>
    <property type="match status" value="1"/>
</dbReference>
<evidence type="ECO:0000256" key="2">
    <source>
        <dbReference type="ARBA" id="ARBA00004664"/>
    </source>
</evidence>
<dbReference type="UniPathway" id="UPA00035">
    <property type="reaction ID" value="UER00042"/>
</dbReference>
<dbReference type="GO" id="GO:0000162">
    <property type="term" value="P:L-tryptophan biosynthetic process"/>
    <property type="evidence" value="ECO:0007669"/>
    <property type="project" value="UniProtKB-UniRule"/>
</dbReference>
<keyword evidence="11" id="KW-1185">Reference proteome</keyword>
<keyword evidence="7 8" id="KW-0413">Isomerase</keyword>
<evidence type="ECO:0000256" key="1">
    <source>
        <dbReference type="ARBA" id="ARBA00001164"/>
    </source>
</evidence>
<evidence type="ECO:0000313" key="10">
    <source>
        <dbReference type="EMBL" id="EZQ06842.1"/>
    </source>
</evidence>
<protein>
    <recommendedName>
        <fullName evidence="8">N-(5'-phosphoribosyl)anthranilate isomerase</fullName>
        <shortName evidence="8">PRAI</shortName>
        <ecNumber evidence="8">5.3.1.24</ecNumber>
    </recommendedName>
</protein>
<comment type="similarity">
    <text evidence="3 8">Belongs to the TrpF family.</text>
</comment>
<name>A0A031LP58_9CREN</name>
<dbReference type="RefSeq" id="WP_048099374.1">
    <property type="nucleotide sequence ID" value="NZ_JFZT01000039.1"/>
</dbReference>
<feature type="domain" description="N-(5'phosphoribosyl) anthranilate isomerase (PRAI)" evidence="9">
    <location>
        <begin position="5"/>
        <end position="193"/>
    </location>
</feature>
<dbReference type="OrthoDB" id="27513at2157"/>
<dbReference type="AlphaFoldDB" id="A0A031LP58"/>
<dbReference type="GO" id="GO:0004640">
    <property type="term" value="F:phosphoribosylanthranilate isomerase activity"/>
    <property type="evidence" value="ECO:0007669"/>
    <property type="project" value="UniProtKB-UniRule"/>
</dbReference>
<evidence type="ECO:0000313" key="11">
    <source>
        <dbReference type="Proteomes" id="UP000024332"/>
    </source>
</evidence>
<dbReference type="EC" id="5.3.1.24" evidence="8"/>
<dbReference type="PANTHER" id="PTHR42894:SF1">
    <property type="entry name" value="N-(5'-PHOSPHORIBOSYL)ANTHRANILATE ISOMERASE"/>
    <property type="match status" value="1"/>
</dbReference>
<dbReference type="SUPFAM" id="SSF51366">
    <property type="entry name" value="Ribulose-phoshate binding barrel"/>
    <property type="match status" value="1"/>
</dbReference>
<evidence type="ECO:0000256" key="5">
    <source>
        <dbReference type="ARBA" id="ARBA00022822"/>
    </source>
</evidence>
<dbReference type="InterPro" id="IPR001240">
    <property type="entry name" value="PRAI_dom"/>
</dbReference>
<dbReference type="InterPro" id="IPR011060">
    <property type="entry name" value="RibuloseP-bd_barrel"/>
</dbReference>
<accession>A0A031LP58</accession>
<keyword evidence="6 8" id="KW-0057">Aromatic amino acid biosynthesis</keyword>
<evidence type="ECO:0000256" key="7">
    <source>
        <dbReference type="ARBA" id="ARBA00023235"/>
    </source>
</evidence>
<organism evidence="10 11">
    <name type="scientific">Candidatus Acidianus copahuensis</name>
    <dbReference type="NCBI Taxonomy" id="1160895"/>
    <lineage>
        <taxon>Archaea</taxon>
        <taxon>Thermoproteota</taxon>
        <taxon>Thermoprotei</taxon>
        <taxon>Sulfolobales</taxon>
        <taxon>Sulfolobaceae</taxon>
        <taxon>Acidianus</taxon>
    </lineage>
</organism>
<reference evidence="10 11" key="1">
    <citation type="submission" date="2014-03" db="EMBL/GenBank/DDBJ databases">
        <title>Draft genome sequence of the novel thermoacidophilic archaea Acidianus copahuensis ALE1 strain, isolated from Copahue volcanic area in Neuquen Argentina.</title>
        <authorList>
            <person name="Urbieta M.S."/>
            <person name="Rascovan N."/>
            <person name="Castro C."/>
            <person name="Revale S."/>
            <person name="Giaveno M.A."/>
            <person name="Vazquez M.P."/>
            <person name="Donati E.R."/>
        </authorList>
    </citation>
    <scope>NUCLEOTIDE SEQUENCE [LARGE SCALE GENOMIC DNA]</scope>
    <source>
        <strain evidence="10 11">ALE1</strain>
    </source>
</reference>
<proteinExistence type="inferred from homology"/>
<sequence length="197" mass="22465">MIRFKVCGISTLKDIEELSRTDVDLLGIVTDKISKRYVSSEFLRLASLMSAKPIVEVKVNGNLGEMINGLKYANYLQIHRPLSDKELEELTTIERKRIILYVPVEKDQEVYLNKVTKYSKFILLDSPRKGKVVDLSLLKLWVKNYPWVGIAGGITMENIESFVDLNPAWIDVSSGVEIYPGKKDMEKVKAMLKVVKK</sequence>
<dbReference type="Proteomes" id="UP000024332">
    <property type="component" value="Unassembled WGS sequence"/>
</dbReference>
<comment type="caution">
    <text evidence="10">The sequence shown here is derived from an EMBL/GenBank/DDBJ whole genome shotgun (WGS) entry which is preliminary data.</text>
</comment>
<dbReference type="Pfam" id="PF00697">
    <property type="entry name" value="PRAI"/>
    <property type="match status" value="1"/>
</dbReference>
<gene>
    <name evidence="8" type="primary">trpF</name>
    <name evidence="10" type="ORF">CM19_05575</name>
</gene>
<keyword evidence="4 8" id="KW-0028">Amino-acid biosynthesis</keyword>
<comment type="pathway">
    <text evidence="2 8">Amino-acid biosynthesis; L-tryptophan biosynthesis; L-tryptophan from chorismate: step 3/5.</text>
</comment>
<dbReference type="InterPro" id="IPR013785">
    <property type="entry name" value="Aldolase_TIM"/>
</dbReference>
<dbReference type="Gene3D" id="3.20.20.70">
    <property type="entry name" value="Aldolase class I"/>
    <property type="match status" value="1"/>
</dbReference>
<evidence type="ECO:0000256" key="4">
    <source>
        <dbReference type="ARBA" id="ARBA00022605"/>
    </source>
</evidence>
<evidence type="ECO:0000259" key="9">
    <source>
        <dbReference type="Pfam" id="PF00697"/>
    </source>
</evidence>